<organism evidence="5 6">
    <name type="scientific">Actinacidiphila epipremni</name>
    <dbReference type="NCBI Taxonomy" id="2053013"/>
    <lineage>
        <taxon>Bacteria</taxon>
        <taxon>Bacillati</taxon>
        <taxon>Actinomycetota</taxon>
        <taxon>Actinomycetes</taxon>
        <taxon>Kitasatosporales</taxon>
        <taxon>Streptomycetaceae</taxon>
        <taxon>Actinacidiphila</taxon>
    </lineage>
</organism>
<comment type="caution">
    <text evidence="5">The sequence shown here is derived from an EMBL/GenBank/DDBJ whole genome shotgun (WGS) entry which is preliminary data.</text>
</comment>
<sequence length="417" mass="43546">MRRRSTTALALAAALCATAAVAGCGSGSGSGSSAKKTVSTWVYPVINDPKANDAYWNGLVKGFEAANPGITVKVSTYPWANRDTALTTALSAGKGPDVAYLIPDQLPAYQRNLVPADQWMTPADKAAFRPSALKAVTVGGTALAAPVLMSSYPLLCDKKVFDAIGETTYPTTWDQLAALAPTLKAKGFYATSYSGDTTATLNMTFYPLLWQAGGDVFSADGTKSAFASDAGVKALTWLKTFVDNGWTPKDLVTTTPQIEQTDLAKNKVACTWQNTAAEVEPFWGKENIVVGPALGDTAAVAYGTVGTLAMFKGANTDAAGKWISYVAQPANSAGLEKPGGYFSPRTDAAPLYPGDAQQEATEKVLGSTDVGPLNKAARDVMGVLAPQIQAALLGKTSPKKALDDAAQAADQLIARKR</sequence>
<evidence type="ECO:0000256" key="1">
    <source>
        <dbReference type="ARBA" id="ARBA00008520"/>
    </source>
</evidence>
<keyword evidence="6" id="KW-1185">Reference proteome</keyword>
<evidence type="ECO:0000313" key="6">
    <source>
        <dbReference type="Proteomes" id="UP000734511"/>
    </source>
</evidence>
<evidence type="ECO:0000256" key="4">
    <source>
        <dbReference type="SAM" id="SignalP"/>
    </source>
</evidence>
<accession>A0ABX0ZN89</accession>
<dbReference type="PROSITE" id="PS51257">
    <property type="entry name" value="PROKAR_LIPOPROTEIN"/>
    <property type="match status" value="1"/>
</dbReference>
<keyword evidence="3 4" id="KW-0732">Signal</keyword>
<gene>
    <name evidence="5" type="ORF">HCN08_18520</name>
</gene>
<keyword evidence="2" id="KW-0813">Transport</keyword>
<evidence type="ECO:0000313" key="5">
    <source>
        <dbReference type="EMBL" id="NJP45380.1"/>
    </source>
</evidence>
<dbReference type="Gene3D" id="3.40.190.10">
    <property type="entry name" value="Periplasmic binding protein-like II"/>
    <property type="match status" value="1"/>
</dbReference>
<dbReference type="SUPFAM" id="SSF53850">
    <property type="entry name" value="Periplasmic binding protein-like II"/>
    <property type="match status" value="1"/>
</dbReference>
<feature type="signal peptide" evidence="4">
    <location>
        <begin position="1"/>
        <end position="22"/>
    </location>
</feature>
<evidence type="ECO:0000256" key="3">
    <source>
        <dbReference type="ARBA" id="ARBA00022729"/>
    </source>
</evidence>
<protein>
    <submittedName>
        <fullName evidence="5">Extracellular solute-binding protein</fullName>
    </submittedName>
</protein>
<proteinExistence type="inferred from homology"/>
<name>A0ABX0ZN89_9ACTN</name>
<dbReference type="PANTHER" id="PTHR30061">
    <property type="entry name" value="MALTOSE-BINDING PERIPLASMIC PROTEIN"/>
    <property type="match status" value="1"/>
</dbReference>
<reference evidence="5 6" key="1">
    <citation type="submission" date="2020-03" db="EMBL/GenBank/DDBJ databases">
        <title>WGS of actinomycetes isolated from Thailand.</title>
        <authorList>
            <person name="Thawai C."/>
        </authorList>
    </citation>
    <scope>NUCLEOTIDE SEQUENCE [LARGE SCALE GENOMIC DNA]</scope>
    <source>
        <strain evidence="5 6">PRB2-1</strain>
    </source>
</reference>
<dbReference type="Pfam" id="PF01547">
    <property type="entry name" value="SBP_bac_1"/>
    <property type="match status" value="1"/>
</dbReference>
<dbReference type="Proteomes" id="UP000734511">
    <property type="component" value="Unassembled WGS sequence"/>
</dbReference>
<feature type="chain" id="PRO_5046757243" evidence="4">
    <location>
        <begin position="23"/>
        <end position="417"/>
    </location>
</feature>
<comment type="similarity">
    <text evidence="1">Belongs to the bacterial solute-binding protein 1 family.</text>
</comment>
<dbReference type="RefSeq" id="WP_167984237.1">
    <property type="nucleotide sequence ID" value="NZ_JAATEJ010000014.1"/>
</dbReference>
<dbReference type="PANTHER" id="PTHR30061:SF50">
    <property type="entry name" value="MALTOSE_MALTODEXTRIN-BINDING PERIPLASMIC PROTEIN"/>
    <property type="match status" value="1"/>
</dbReference>
<evidence type="ECO:0000256" key="2">
    <source>
        <dbReference type="ARBA" id="ARBA00022448"/>
    </source>
</evidence>
<dbReference type="EMBL" id="JAATEJ010000014">
    <property type="protein sequence ID" value="NJP45380.1"/>
    <property type="molecule type" value="Genomic_DNA"/>
</dbReference>
<dbReference type="InterPro" id="IPR006059">
    <property type="entry name" value="SBP"/>
</dbReference>